<sequence>MVGRRVQVQDKGRMDYSGGEVSWEGVWTVEGWELGLRKMQNFNPELLGKWLWRLASGVRSVMEEGGDDEAWVWMGRGYSWVIFGGLKE</sequence>
<proteinExistence type="predicted"/>
<organism evidence="1 2">
    <name type="scientific">Ilex paraguariensis</name>
    <name type="common">yerba mate</name>
    <dbReference type="NCBI Taxonomy" id="185542"/>
    <lineage>
        <taxon>Eukaryota</taxon>
        <taxon>Viridiplantae</taxon>
        <taxon>Streptophyta</taxon>
        <taxon>Embryophyta</taxon>
        <taxon>Tracheophyta</taxon>
        <taxon>Spermatophyta</taxon>
        <taxon>Magnoliopsida</taxon>
        <taxon>eudicotyledons</taxon>
        <taxon>Gunneridae</taxon>
        <taxon>Pentapetalae</taxon>
        <taxon>asterids</taxon>
        <taxon>campanulids</taxon>
        <taxon>Aquifoliales</taxon>
        <taxon>Aquifoliaceae</taxon>
        <taxon>Ilex</taxon>
    </lineage>
</organism>
<name>A0ABC8RTA7_9AQUA</name>
<reference evidence="1 2" key="1">
    <citation type="submission" date="2024-02" db="EMBL/GenBank/DDBJ databases">
        <authorList>
            <person name="Vignale AGUSTIN F."/>
            <person name="Sosa J E."/>
            <person name="Modenutti C."/>
        </authorList>
    </citation>
    <scope>NUCLEOTIDE SEQUENCE [LARGE SCALE GENOMIC DNA]</scope>
</reference>
<dbReference type="Proteomes" id="UP001642360">
    <property type="component" value="Unassembled WGS sequence"/>
</dbReference>
<dbReference type="EMBL" id="CAUOFW020001669">
    <property type="protein sequence ID" value="CAK9147356.1"/>
    <property type="molecule type" value="Genomic_DNA"/>
</dbReference>
<evidence type="ECO:0000313" key="1">
    <source>
        <dbReference type="EMBL" id="CAK9147356.1"/>
    </source>
</evidence>
<evidence type="ECO:0000313" key="2">
    <source>
        <dbReference type="Proteomes" id="UP001642360"/>
    </source>
</evidence>
<protein>
    <submittedName>
        <fullName evidence="1">Uncharacterized protein</fullName>
    </submittedName>
</protein>
<gene>
    <name evidence="1" type="ORF">ILEXP_LOCUS15244</name>
</gene>
<dbReference type="AlphaFoldDB" id="A0ABC8RTA7"/>
<keyword evidence="2" id="KW-1185">Reference proteome</keyword>
<accession>A0ABC8RTA7</accession>
<comment type="caution">
    <text evidence="1">The sequence shown here is derived from an EMBL/GenBank/DDBJ whole genome shotgun (WGS) entry which is preliminary data.</text>
</comment>